<keyword evidence="2" id="KW-0472">Membrane</keyword>
<sequence length="288" mass="30138">MYLNGSRGGNGDDGSITSCGNQQYCCQSDVNDGSCDCDTGKGIFSLADGVAQTIIGVSGLEATTVPPVSRASSRPTASTTATSVTATSSAKSATTLASSTQRSSSRASSTATATESSPSQTSSAATPSLVHTTRFKVGLGVGLGVGIFALILLGIFIWWWFTRRGNRSPHPNPSPYDTNSDTHPDDIRLPNISHPATAPNPNPYDGEGFRGGSYPPTITTPPPQARPGQSRDMLGTAPTNNPYESTYSFSSRGGDSVRNQYPNPYAPPQRLERVGETSVPQEGLPRFA</sequence>
<dbReference type="OrthoDB" id="5215637at2759"/>
<evidence type="ECO:0000256" key="1">
    <source>
        <dbReference type="SAM" id="MobiDB-lite"/>
    </source>
</evidence>
<reference evidence="3" key="1">
    <citation type="journal article" date="2020" name="Stud. Mycol.">
        <title>101 Dothideomycetes genomes: a test case for predicting lifestyles and emergence of pathogens.</title>
        <authorList>
            <person name="Haridas S."/>
            <person name="Albert R."/>
            <person name="Binder M."/>
            <person name="Bloem J."/>
            <person name="Labutti K."/>
            <person name="Salamov A."/>
            <person name="Andreopoulos B."/>
            <person name="Baker S."/>
            <person name="Barry K."/>
            <person name="Bills G."/>
            <person name="Bluhm B."/>
            <person name="Cannon C."/>
            <person name="Castanera R."/>
            <person name="Culley D."/>
            <person name="Daum C."/>
            <person name="Ezra D."/>
            <person name="Gonzalez J."/>
            <person name="Henrissat B."/>
            <person name="Kuo A."/>
            <person name="Liang C."/>
            <person name="Lipzen A."/>
            <person name="Lutzoni F."/>
            <person name="Magnuson J."/>
            <person name="Mondo S."/>
            <person name="Nolan M."/>
            <person name="Ohm R."/>
            <person name="Pangilinan J."/>
            <person name="Park H.-J."/>
            <person name="Ramirez L."/>
            <person name="Alfaro M."/>
            <person name="Sun H."/>
            <person name="Tritt A."/>
            <person name="Yoshinaga Y."/>
            <person name="Zwiers L.-H."/>
            <person name="Turgeon B."/>
            <person name="Goodwin S."/>
            <person name="Spatafora J."/>
            <person name="Crous P."/>
            <person name="Grigoriev I."/>
        </authorList>
    </citation>
    <scope>NUCLEOTIDE SEQUENCE</scope>
    <source>
        <strain evidence="3">CBS 269.34</strain>
    </source>
</reference>
<evidence type="ECO:0000256" key="2">
    <source>
        <dbReference type="SAM" id="Phobius"/>
    </source>
</evidence>
<keyword evidence="4" id="KW-1185">Reference proteome</keyword>
<organism evidence="3 4">
    <name type="scientific">Lophium mytilinum</name>
    <dbReference type="NCBI Taxonomy" id="390894"/>
    <lineage>
        <taxon>Eukaryota</taxon>
        <taxon>Fungi</taxon>
        <taxon>Dikarya</taxon>
        <taxon>Ascomycota</taxon>
        <taxon>Pezizomycotina</taxon>
        <taxon>Dothideomycetes</taxon>
        <taxon>Pleosporomycetidae</taxon>
        <taxon>Mytilinidiales</taxon>
        <taxon>Mytilinidiaceae</taxon>
        <taxon>Lophium</taxon>
    </lineage>
</organism>
<dbReference type="EMBL" id="MU004199">
    <property type="protein sequence ID" value="KAF2489175.1"/>
    <property type="molecule type" value="Genomic_DNA"/>
</dbReference>
<feature type="transmembrane region" description="Helical" evidence="2">
    <location>
        <begin position="137"/>
        <end position="161"/>
    </location>
</feature>
<keyword evidence="2" id="KW-1133">Transmembrane helix</keyword>
<gene>
    <name evidence="3" type="ORF">BU16DRAFT_586311</name>
</gene>
<feature type="compositionally biased region" description="Polar residues" evidence="1">
    <location>
        <begin position="237"/>
        <end position="262"/>
    </location>
</feature>
<evidence type="ECO:0000313" key="4">
    <source>
        <dbReference type="Proteomes" id="UP000799750"/>
    </source>
</evidence>
<protein>
    <recommendedName>
        <fullName evidence="5">Mid2 domain-containing protein</fullName>
    </recommendedName>
</protein>
<proteinExistence type="predicted"/>
<accession>A0A6A6QA12</accession>
<feature type="region of interest" description="Disordered" evidence="1">
    <location>
        <begin position="65"/>
        <end position="127"/>
    </location>
</feature>
<evidence type="ECO:0000313" key="3">
    <source>
        <dbReference type="EMBL" id="KAF2489175.1"/>
    </source>
</evidence>
<dbReference type="Proteomes" id="UP000799750">
    <property type="component" value="Unassembled WGS sequence"/>
</dbReference>
<name>A0A6A6QA12_9PEZI</name>
<feature type="region of interest" description="Disordered" evidence="1">
    <location>
        <begin position="170"/>
        <end position="288"/>
    </location>
</feature>
<keyword evidence="2" id="KW-0812">Transmembrane</keyword>
<evidence type="ECO:0008006" key="5">
    <source>
        <dbReference type="Google" id="ProtNLM"/>
    </source>
</evidence>
<dbReference type="AlphaFoldDB" id="A0A6A6QA12"/>